<name>A0A146L860_LYGHE</name>
<dbReference type="GO" id="GO:0005658">
    <property type="term" value="C:alpha DNA polymerase:primase complex"/>
    <property type="evidence" value="ECO:0007669"/>
    <property type="project" value="TreeGrafter"/>
</dbReference>
<keyword evidence="4" id="KW-0235">DNA replication</keyword>
<evidence type="ECO:0000256" key="4">
    <source>
        <dbReference type="ARBA" id="ARBA00022705"/>
    </source>
</evidence>
<sequence length="454" mass="50138">SGITSSNRSSKKLTFSPLVFTPEVYTPSEKFNGRKNSGQIVSTMGKSLYDWKSTPYDVDVSMYNPADASKWKFFYDTLLMTSNRVEGRFESIAEDIVAANNLPEPVPFKQCGLDVMTFRGRICPYDKANKSKQLNSIEIQGLYESEYAILELDVSEVENFAIFPGQVIVFEGVLVGKNIRAKKLYTSCVQKIAPPPSIEKPVQILVAAGPFALSDTLSYEPLNELIDLVKKDQPNILVLVGPLVDATHPKIAQGQIAETFSDYYSRMVQKIGDALDGLNIKVAVIASSKDANNLPVYPTPPAVDQSYKNVKFFPDPSLLFIEGLILGVTSVDAIFHIGKYELSNCQTNRLARLAAHTVCQRSFYPLYPPEPEACIDVVAWRKKAQLPITPHIMILPSDLHGFIKEAEGGCISLNPGKLTKGLVGGTYALIEARPVHSDEEWKVSSHVSSKIVRI</sequence>
<dbReference type="PANTHER" id="PTHR23061">
    <property type="entry name" value="DNA POLYMERASE 2 ALPHA 70 KDA SUBUNIT"/>
    <property type="match status" value="1"/>
</dbReference>
<dbReference type="InterPro" id="IPR016722">
    <property type="entry name" value="DNA_pol_alpha_bsu"/>
</dbReference>
<accession>A0A146L860</accession>
<protein>
    <recommendedName>
        <fullName evidence="3">DNA polymerase alpha subunit B</fullName>
    </recommendedName>
</protein>
<reference evidence="7" key="1">
    <citation type="journal article" date="2016" name="Gigascience">
        <title>De novo construction of an expanded transcriptome assembly for the western tarnished plant bug, Lygus hesperus.</title>
        <authorList>
            <person name="Tassone E.E."/>
            <person name="Geib S.M."/>
            <person name="Hall B."/>
            <person name="Fabrick J.A."/>
            <person name="Brent C.S."/>
            <person name="Hull J.J."/>
        </authorList>
    </citation>
    <scope>NUCLEOTIDE SEQUENCE</scope>
</reference>
<dbReference type="PANTHER" id="PTHR23061:SF12">
    <property type="entry name" value="DNA POLYMERASE ALPHA SUBUNIT B"/>
    <property type="match status" value="1"/>
</dbReference>
<dbReference type="PIRSF" id="PIRSF018300">
    <property type="entry name" value="DNA_pol_alph_2"/>
    <property type="match status" value="1"/>
</dbReference>
<dbReference type="Gene3D" id="3.60.21.60">
    <property type="match status" value="1"/>
</dbReference>
<dbReference type="InterPro" id="IPR007185">
    <property type="entry name" value="DNA_pol_a/d/e_bsu"/>
</dbReference>
<dbReference type="AlphaFoldDB" id="A0A146L860"/>
<evidence type="ECO:0000259" key="6">
    <source>
        <dbReference type="Pfam" id="PF04042"/>
    </source>
</evidence>
<dbReference type="EMBL" id="GDHC01014048">
    <property type="protein sequence ID" value="JAQ04581.1"/>
    <property type="molecule type" value="Transcribed_RNA"/>
</dbReference>
<evidence type="ECO:0000256" key="5">
    <source>
        <dbReference type="ARBA" id="ARBA00023242"/>
    </source>
</evidence>
<organism evidence="7">
    <name type="scientific">Lygus hesperus</name>
    <name type="common">Western plant bug</name>
    <dbReference type="NCBI Taxonomy" id="30085"/>
    <lineage>
        <taxon>Eukaryota</taxon>
        <taxon>Metazoa</taxon>
        <taxon>Ecdysozoa</taxon>
        <taxon>Arthropoda</taxon>
        <taxon>Hexapoda</taxon>
        <taxon>Insecta</taxon>
        <taxon>Pterygota</taxon>
        <taxon>Neoptera</taxon>
        <taxon>Paraneoptera</taxon>
        <taxon>Hemiptera</taxon>
        <taxon>Heteroptera</taxon>
        <taxon>Panheteroptera</taxon>
        <taxon>Cimicomorpha</taxon>
        <taxon>Miridae</taxon>
        <taxon>Mirini</taxon>
        <taxon>Lygus</taxon>
    </lineage>
</organism>
<dbReference type="Pfam" id="PF04042">
    <property type="entry name" value="DNA_pol_E_B"/>
    <property type="match status" value="1"/>
</dbReference>
<proteinExistence type="inferred from homology"/>
<evidence type="ECO:0000256" key="1">
    <source>
        <dbReference type="ARBA" id="ARBA00004123"/>
    </source>
</evidence>
<evidence type="ECO:0000313" key="7">
    <source>
        <dbReference type="EMBL" id="JAQ04581.1"/>
    </source>
</evidence>
<dbReference type="GO" id="GO:0003677">
    <property type="term" value="F:DNA binding"/>
    <property type="evidence" value="ECO:0007669"/>
    <property type="project" value="InterPro"/>
</dbReference>
<comment type="similarity">
    <text evidence="2">Belongs to the DNA polymerase alpha subunit B family.</text>
</comment>
<gene>
    <name evidence="7" type="primary">POLA2_1</name>
    <name evidence="7" type="ORF">g.70746</name>
</gene>
<feature type="domain" description="DNA polymerase alpha/delta/epsilon subunit B" evidence="6">
    <location>
        <begin position="204"/>
        <end position="404"/>
    </location>
</feature>
<comment type="subcellular location">
    <subcellularLocation>
        <location evidence="1">Nucleus</location>
    </subcellularLocation>
</comment>
<evidence type="ECO:0000256" key="3">
    <source>
        <dbReference type="ARBA" id="ARBA00018596"/>
    </source>
</evidence>
<keyword evidence="5" id="KW-0539">Nucleus</keyword>
<feature type="non-terminal residue" evidence="7">
    <location>
        <position position="1"/>
    </location>
</feature>
<evidence type="ECO:0000256" key="2">
    <source>
        <dbReference type="ARBA" id="ARBA00007299"/>
    </source>
</evidence>
<dbReference type="GO" id="GO:0006270">
    <property type="term" value="P:DNA replication initiation"/>
    <property type="evidence" value="ECO:0007669"/>
    <property type="project" value="TreeGrafter"/>
</dbReference>